<gene>
    <name evidence="5" type="ORF">DXN04_30110</name>
</gene>
<dbReference type="GO" id="GO:0016616">
    <property type="term" value="F:oxidoreductase activity, acting on the CH-OH group of donors, NAD or NADP as acceptor"/>
    <property type="evidence" value="ECO:0007669"/>
    <property type="project" value="TreeGrafter"/>
</dbReference>
<proteinExistence type="inferred from homology"/>
<feature type="domain" description="NAD-dependent epimerase/dehydratase" evidence="4">
    <location>
        <begin position="7"/>
        <end position="148"/>
    </location>
</feature>
<dbReference type="InterPro" id="IPR001509">
    <property type="entry name" value="Epimerase_deHydtase"/>
</dbReference>
<evidence type="ECO:0000256" key="3">
    <source>
        <dbReference type="SAM" id="MobiDB-lite"/>
    </source>
</evidence>
<feature type="compositionally biased region" description="Low complexity" evidence="3">
    <location>
        <begin position="215"/>
        <end position="232"/>
    </location>
</feature>
<feature type="compositionally biased region" description="Low complexity" evidence="3">
    <location>
        <begin position="153"/>
        <end position="183"/>
    </location>
</feature>
<dbReference type="InterPro" id="IPR036291">
    <property type="entry name" value="NAD(P)-bd_dom_sf"/>
</dbReference>
<name>A0A3E1NT58_9BACT</name>
<evidence type="ECO:0000256" key="1">
    <source>
        <dbReference type="ARBA" id="ARBA00023002"/>
    </source>
</evidence>
<accession>A0A3E1NT58</accession>
<evidence type="ECO:0000313" key="6">
    <source>
        <dbReference type="Proteomes" id="UP000261174"/>
    </source>
</evidence>
<sequence length="429" mass="45981">MQHSAQVLVTGGNGALAIHCIHQLLKKGYHVRTSLRSLSKKNDVLSMLRNGGISAFDQLSFIEADLTKDDNWDAAMKGCKYVLHVASPTHSSSKNENEMIGPAVEGVLRVLQAAKHADVKRVVLTSSFGALGFSHKAVKGHTSGRNPCQKSNETTGTTEITGTNDITGTTQTTGTNKTTGTTEITRTNDITGTTQTTGTNKTTRTTEITRTNDITGTTQTRGTNKTTRTTETTEADWTDPNEKGLSAYEKSKVLAERAAWDFINTEGGDMELSVINPVAIYGPSLGPNNSPSLGLLRMLLGGQLKAVPNIPLNVVDIRDVADLHLRAMENPAAAGQRFIATADGQISLPEIARLLKAKMPAAAAKVSLKVIPDGVLRIMRLFNPQAKTAYHMLSINRNVSNAKAKKILGWTPSGNNETAILAAVETMLK</sequence>
<feature type="region of interest" description="Disordered" evidence="3">
    <location>
        <begin position="215"/>
        <end position="243"/>
    </location>
</feature>
<dbReference type="Gene3D" id="3.40.50.720">
    <property type="entry name" value="NAD(P)-binding Rossmann-like Domain"/>
    <property type="match status" value="2"/>
</dbReference>
<keyword evidence="1" id="KW-0560">Oxidoreductase</keyword>
<keyword evidence="6" id="KW-1185">Reference proteome</keyword>
<dbReference type="RefSeq" id="WP_116857132.1">
    <property type="nucleotide sequence ID" value="NZ_QTJV01000016.1"/>
</dbReference>
<dbReference type="InterPro" id="IPR050425">
    <property type="entry name" value="NAD(P)_dehydrat-like"/>
</dbReference>
<organism evidence="5 6">
    <name type="scientific">Chitinophaga silvisoli</name>
    <dbReference type="NCBI Taxonomy" id="2291814"/>
    <lineage>
        <taxon>Bacteria</taxon>
        <taxon>Pseudomonadati</taxon>
        <taxon>Bacteroidota</taxon>
        <taxon>Chitinophagia</taxon>
        <taxon>Chitinophagales</taxon>
        <taxon>Chitinophagaceae</taxon>
        <taxon>Chitinophaga</taxon>
    </lineage>
</organism>
<dbReference type="EMBL" id="QTJV01000016">
    <property type="protein sequence ID" value="RFM31097.1"/>
    <property type="molecule type" value="Genomic_DNA"/>
</dbReference>
<dbReference type="OrthoDB" id="9778052at2"/>
<reference evidence="5 6" key="1">
    <citation type="submission" date="2018-08" db="EMBL/GenBank/DDBJ databases">
        <title>Chitinophaga sp. K20C18050901, a novel bacterium isolated from forest soil.</title>
        <authorList>
            <person name="Wang C."/>
        </authorList>
    </citation>
    <scope>NUCLEOTIDE SEQUENCE [LARGE SCALE GENOMIC DNA]</scope>
    <source>
        <strain evidence="5 6">K20C18050901</strain>
    </source>
</reference>
<evidence type="ECO:0000313" key="5">
    <source>
        <dbReference type="EMBL" id="RFM31097.1"/>
    </source>
</evidence>
<comment type="caution">
    <text evidence="5">The sequence shown here is derived from an EMBL/GenBank/DDBJ whole genome shotgun (WGS) entry which is preliminary data.</text>
</comment>
<evidence type="ECO:0000259" key="4">
    <source>
        <dbReference type="Pfam" id="PF01370"/>
    </source>
</evidence>
<dbReference type="Proteomes" id="UP000261174">
    <property type="component" value="Unassembled WGS sequence"/>
</dbReference>
<dbReference type="AlphaFoldDB" id="A0A3E1NT58"/>
<comment type="similarity">
    <text evidence="2">Belongs to the NAD(P)-dependent epimerase/dehydratase family. Dihydroflavonol-4-reductase subfamily.</text>
</comment>
<dbReference type="PANTHER" id="PTHR10366:SF564">
    <property type="entry name" value="STEROL-4-ALPHA-CARBOXYLATE 3-DEHYDROGENASE, DECARBOXYLATING"/>
    <property type="match status" value="1"/>
</dbReference>
<dbReference type="Pfam" id="PF01370">
    <property type="entry name" value="Epimerase"/>
    <property type="match status" value="1"/>
</dbReference>
<feature type="region of interest" description="Disordered" evidence="3">
    <location>
        <begin position="139"/>
        <end position="183"/>
    </location>
</feature>
<protein>
    <submittedName>
        <fullName evidence="5">NAD-dependent epimerase/dehydratase family protein</fullName>
    </submittedName>
</protein>
<dbReference type="PANTHER" id="PTHR10366">
    <property type="entry name" value="NAD DEPENDENT EPIMERASE/DEHYDRATASE"/>
    <property type="match status" value="1"/>
</dbReference>
<evidence type="ECO:0000256" key="2">
    <source>
        <dbReference type="ARBA" id="ARBA00023445"/>
    </source>
</evidence>
<feature type="compositionally biased region" description="Polar residues" evidence="3">
    <location>
        <begin position="143"/>
        <end position="152"/>
    </location>
</feature>
<dbReference type="SUPFAM" id="SSF51735">
    <property type="entry name" value="NAD(P)-binding Rossmann-fold domains"/>
    <property type="match status" value="1"/>
</dbReference>